<keyword evidence="7" id="KW-1185">Reference proteome</keyword>
<evidence type="ECO:0000313" key="6">
    <source>
        <dbReference type="EMBL" id="MQT12743.1"/>
    </source>
</evidence>
<evidence type="ECO:0000313" key="7">
    <source>
        <dbReference type="Proteomes" id="UP000332515"/>
    </source>
</evidence>
<dbReference type="PANTHER" id="PTHR42792:SF1">
    <property type="entry name" value="FLAGELLAR HOOK-ASSOCIATED PROTEIN 3"/>
    <property type="match status" value="1"/>
</dbReference>
<comment type="similarity">
    <text evidence="1 3">Belongs to the bacterial flagellin family.</text>
</comment>
<sequence length="339" mass="36367">MRTTFISTNVLNNTARSSVTRLQQQFVDANTESTTGRHADMGNALGVDTGKAVQLRQEYDARQETVSANKVALGRVDTTQAALNSTISTANDFLKSVLQTTNVSRSLLASQAENGLSALISTINTTQSGRYVFGGINSEQPPLKDYNGAAKTSIDNAVAAKWPGNTVSTATPADVQSFLDNEFATQFNDANWKANWSNASDTNVTIRLEGGESVDTSTNANVSPVRKLAMAYAMVQTFASKGLNDEAMKVVLAKAQTLSGEAVGEFADVGGKLGMTTQRVTAENDRISKQNDVLSRRIGELENVDQAEAKTRADTLSNQIQMSYSITSKILKLSILNYA</sequence>
<dbReference type="InterPro" id="IPR046358">
    <property type="entry name" value="Flagellin_C"/>
</dbReference>
<dbReference type="GO" id="GO:0009288">
    <property type="term" value="C:bacterial-type flagellum"/>
    <property type="evidence" value="ECO:0007669"/>
    <property type="project" value="UniProtKB-SubCell"/>
</dbReference>
<comment type="function">
    <text evidence="3">Flagellin is the subunit protein which polymerizes to form the filaments of bacterial flagella.</text>
</comment>
<keyword evidence="2 3" id="KW-0975">Bacterial flagellum</keyword>
<dbReference type="SUPFAM" id="SSF64518">
    <property type="entry name" value="Phase 1 flagellin"/>
    <property type="match status" value="1"/>
</dbReference>
<feature type="domain" description="Flagellin C-terminal" evidence="5">
    <location>
        <begin position="260"/>
        <end position="338"/>
    </location>
</feature>
<keyword evidence="6" id="KW-0282">Flagellum</keyword>
<dbReference type="Pfam" id="PF00700">
    <property type="entry name" value="Flagellin_C"/>
    <property type="match status" value="1"/>
</dbReference>
<evidence type="ECO:0000256" key="2">
    <source>
        <dbReference type="ARBA" id="ARBA00023143"/>
    </source>
</evidence>
<protein>
    <recommendedName>
        <fullName evidence="3">Flagellin</fullName>
    </recommendedName>
</protein>
<reference evidence="6 7" key="1">
    <citation type="submission" date="2019-09" db="EMBL/GenBank/DDBJ databases">
        <title>Segnochrobactrum spirostomi gen. nov., sp. nov., isolated from the ciliate Spirostomum cf. yagiui and description of a novel family, Segnochrobactraceae fam. nov. within the order Rhizobiales of the class Alphaproteobacteria.</title>
        <authorList>
            <person name="Akter S."/>
            <person name="Shazib S.U.A."/>
            <person name="Shin M.K."/>
        </authorList>
    </citation>
    <scope>NUCLEOTIDE SEQUENCE [LARGE SCALE GENOMIC DNA]</scope>
    <source>
        <strain evidence="6 7">Sp-1</strain>
    </source>
</reference>
<feature type="domain" description="Flagellin N-terminal" evidence="4">
    <location>
        <begin position="6"/>
        <end position="137"/>
    </location>
</feature>
<dbReference type="GO" id="GO:0005198">
    <property type="term" value="F:structural molecule activity"/>
    <property type="evidence" value="ECO:0007669"/>
    <property type="project" value="UniProtKB-UniRule"/>
</dbReference>
<keyword evidence="6" id="KW-0969">Cilium</keyword>
<organism evidence="6 7">
    <name type="scientific">Segnochrobactrum spirostomi</name>
    <dbReference type="NCBI Taxonomy" id="2608987"/>
    <lineage>
        <taxon>Bacteria</taxon>
        <taxon>Pseudomonadati</taxon>
        <taxon>Pseudomonadota</taxon>
        <taxon>Alphaproteobacteria</taxon>
        <taxon>Hyphomicrobiales</taxon>
        <taxon>Segnochrobactraceae</taxon>
        <taxon>Segnochrobactrum</taxon>
    </lineage>
</organism>
<dbReference type="Gene3D" id="1.20.1330.10">
    <property type="entry name" value="f41 fragment of flagellin, N-terminal domain"/>
    <property type="match status" value="1"/>
</dbReference>
<evidence type="ECO:0000256" key="3">
    <source>
        <dbReference type="RuleBase" id="RU362073"/>
    </source>
</evidence>
<dbReference type="EMBL" id="VWNA01000001">
    <property type="protein sequence ID" value="MQT12743.1"/>
    <property type="molecule type" value="Genomic_DNA"/>
</dbReference>
<dbReference type="Proteomes" id="UP000332515">
    <property type="component" value="Unassembled WGS sequence"/>
</dbReference>
<dbReference type="Pfam" id="PF00669">
    <property type="entry name" value="Flagellin_N"/>
    <property type="match status" value="1"/>
</dbReference>
<accession>A0A6A7Y1D3</accession>
<gene>
    <name evidence="6" type="ORF">F0357_08785</name>
</gene>
<comment type="caution">
    <text evidence="6">The sequence shown here is derived from an EMBL/GenBank/DDBJ whole genome shotgun (WGS) entry which is preliminary data.</text>
</comment>
<evidence type="ECO:0000256" key="1">
    <source>
        <dbReference type="ARBA" id="ARBA00005709"/>
    </source>
</evidence>
<dbReference type="PANTHER" id="PTHR42792">
    <property type="entry name" value="FLAGELLIN"/>
    <property type="match status" value="1"/>
</dbReference>
<keyword evidence="3" id="KW-0964">Secreted</keyword>
<name>A0A6A7Y1D3_9HYPH</name>
<evidence type="ECO:0000259" key="5">
    <source>
        <dbReference type="Pfam" id="PF00700"/>
    </source>
</evidence>
<comment type="subcellular location">
    <subcellularLocation>
        <location evidence="3">Secreted</location>
    </subcellularLocation>
    <subcellularLocation>
        <location evidence="3">Bacterial flagellum</location>
    </subcellularLocation>
</comment>
<dbReference type="InterPro" id="IPR001492">
    <property type="entry name" value="Flagellin"/>
</dbReference>
<dbReference type="AlphaFoldDB" id="A0A6A7Y1D3"/>
<proteinExistence type="inferred from homology"/>
<evidence type="ECO:0000259" key="4">
    <source>
        <dbReference type="Pfam" id="PF00669"/>
    </source>
</evidence>
<dbReference type="RefSeq" id="WP_153479975.1">
    <property type="nucleotide sequence ID" value="NZ_VWNA01000001.1"/>
</dbReference>
<dbReference type="NCBIfam" id="NF004669">
    <property type="entry name" value="PRK06008.1"/>
    <property type="match status" value="1"/>
</dbReference>
<dbReference type="GO" id="GO:0005576">
    <property type="term" value="C:extracellular region"/>
    <property type="evidence" value="ECO:0007669"/>
    <property type="project" value="UniProtKB-SubCell"/>
</dbReference>
<keyword evidence="6" id="KW-0966">Cell projection</keyword>
<dbReference type="InterPro" id="IPR001029">
    <property type="entry name" value="Flagellin_N"/>
</dbReference>